<feature type="transmembrane region" description="Helical" evidence="5">
    <location>
        <begin position="7"/>
        <end position="26"/>
    </location>
</feature>
<protein>
    <recommendedName>
        <fullName evidence="11">Polymerase</fullName>
    </recommendedName>
</protein>
<feature type="transmembrane region" description="Helical" evidence="5">
    <location>
        <begin position="85"/>
        <end position="104"/>
    </location>
</feature>
<evidence type="ECO:0000256" key="5">
    <source>
        <dbReference type="SAM" id="Phobius"/>
    </source>
</evidence>
<proteinExistence type="predicted"/>
<evidence type="ECO:0000259" key="7">
    <source>
        <dbReference type="Pfam" id="PF11846"/>
    </source>
</evidence>
<evidence type="ECO:0000313" key="10">
    <source>
        <dbReference type="Proteomes" id="UP000263753"/>
    </source>
</evidence>
<dbReference type="InterPro" id="IPR007016">
    <property type="entry name" value="O-antigen_ligase-rel_domated"/>
</dbReference>
<evidence type="ECO:0000256" key="3">
    <source>
        <dbReference type="ARBA" id="ARBA00022989"/>
    </source>
</evidence>
<feature type="transmembrane region" description="Helical" evidence="5">
    <location>
        <begin position="184"/>
        <end position="200"/>
    </location>
</feature>
<keyword evidence="4 5" id="KW-0472">Membrane</keyword>
<feature type="transmembrane region" description="Helical" evidence="5">
    <location>
        <begin position="378"/>
        <end position="396"/>
    </location>
</feature>
<evidence type="ECO:0000256" key="4">
    <source>
        <dbReference type="ARBA" id="ARBA00023136"/>
    </source>
</evidence>
<evidence type="ECO:0000259" key="6">
    <source>
        <dbReference type="Pfam" id="PF04932"/>
    </source>
</evidence>
<feature type="transmembrane region" description="Helical" evidence="5">
    <location>
        <begin position="234"/>
        <end position="256"/>
    </location>
</feature>
<comment type="subcellular location">
    <subcellularLocation>
        <location evidence="1">Membrane</location>
        <topology evidence="1">Multi-pass membrane protein</topology>
    </subcellularLocation>
</comment>
<name>A0A3B7M095_9GAMM</name>
<dbReference type="PANTHER" id="PTHR37422:SF13">
    <property type="entry name" value="LIPOPOLYSACCHARIDE BIOSYNTHESIS PROTEIN PA4999-RELATED"/>
    <property type="match status" value="1"/>
</dbReference>
<dbReference type="InterPro" id="IPR031726">
    <property type="entry name" value="PglL_A"/>
</dbReference>
<feature type="transmembrane region" description="Helical" evidence="5">
    <location>
        <begin position="111"/>
        <end position="131"/>
    </location>
</feature>
<dbReference type="Pfam" id="PF04932">
    <property type="entry name" value="Wzy_C"/>
    <property type="match status" value="1"/>
</dbReference>
<evidence type="ECO:0000259" key="8">
    <source>
        <dbReference type="Pfam" id="PF15864"/>
    </source>
</evidence>
<dbReference type="Proteomes" id="UP000263753">
    <property type="component" value="Chromosome"/>
</dbReference>
<feature type="domain" description="Virulence factor membrane-bound polymerase C-terminal" evidence="7">
    <location>
        <begin position="358"/>
        <end position="528"/>
    </location>
</feature>
<dbReference type="InterPro" id="IPR021797">
    <property type="entry name" value="Wzy_C_2"/>
</dbReference>
<keyword evidence="3 5" id="KW-1133">Transmembrane helix</keyword>
<dbReference type="Pfam" id="PF15864">
    <property type="entry name" value="PglL_A"/>
    <property type="match status" value="1"/>
</dbReference>
<dbReference type="RefSeq" id="WP_087512154.1">
    <property type="nucleotide sequence ID" value="NZ_CP032134.1"/>
</dbReference>
<feature type="transmembrane region" description="Helical" evidence="5">
    <location>
        <begin position="206"/>
        <end position="222"/>
    </location>
</feature>
<dbReference type="EMBL" id="CP032134">
    <property type="protein sequence ID" value="AXY58031.1"/>
    <property type="molecule type" value="Genomic_DNA"/>
</dbReference>
<evidence type="ECO:0000256" key="1">
    <source>
        <dbReference type="ARBA" id="ARBA00004141"/>
    </source>
</evidence>
<feature type="transmembrane region" description="Helical" evidence="5">
    <location>
        <begin position="159"/>
        <end position="177"/>
    </location>
</feature>
<feature type="domain" description="Protein glycosylation ligase" evidence="8">
    <location>
        <begin position="152"/>
        <end position="176"/>
    </location>
</feature>
<organism evidence="9 10">
    <name type="scientific">Acinetobacter chinensis</name>
    <dbReference type="NCBI Taxonomy" id="2004650"/>
    <lineage>
        <taxon>Bacteria</taxon>
        <taxon>Pseudomonadati</taxon>
        <taxon>Pseudomonadota</taxon>
        <taxon>Gammaproteobacteria</taxon>
        <taxon>Moraxellales</taxon>
        <taxon>Moraxellaceae</taxon>
        <taxon>Acinetobacter</taxon>
    </lineage>
</organism>
<evidence type="ECO:0008006" key="11">
    <source>
        <dbReference type="Google" id="ProtNLM"/>
    </source>
</evidence>
<evidence type="ECO:0000313" key="9">
    <source>
        <dbReference type="EMBL" id="AXY58031.1"/>
    </source>
</evidence>
<dbReference type="GO" id="GO:0016020">
    <property type="term" value="C:membrane"/>
    <property type="evidence" value="ECO:0007669"/>
    <property type="project" value="UniProtKB-SubCell"/>
</dbReference>
<gene>
    <name evidence="9" type="ORF">CDG60_16590</name>
</gene>
<sequence length="541" mass="63711">MNYIYTLAALFFLLAFLLPNHYLPWLSVHQDFSIFFASFLMMLGMINLKEIKIPHIAVFIFFISLVPLIYYLCGISYYLSEAIMYFLYLLVFSVLIITGFNLNNNPKKENVISGFLIIIIFASIVSVYIQLRQWLLLSGSIWIVDLRPGGRPFANMAQPNQLCTLLLMGLMSLLYLYENKKINRLIVVLLSSYLLMGVVLTQSRTAWVFALCFIVWWFIKIHRVKMRSSTWHIFYFYIVFIVLWVGLPILSDLIGVNTLSTLEERSFSGMQRLEMWKQITHILMNSPWYGYGYGWGQLNPAQLLNNTDYIEYPVLGYSHNLFLDLLIWNGLIPGSFFIFLILYFFVKLSLAVNKNNFLLLSLLGPIAVHSMFEYPFAYAYFLFPFGFVLGVLYAQYYSEKNIQINKNIYYGAVFIFLSGLIVFLFDYKKLSDEYQLMRYENVQLESLKENRIELNSIFLNHISEYMWFTRYPISSTVSDSDLERMRMLVYRFPDRPVLYKYIEILVMNQKEGEAKKILKIYNAFYQENITISYIQSLKRGK</sequence>
<feature type="transmembrane region" description="Helical" evidence="5">
    <location>
        <begin position="325"/>
        <end position="345"/>
    </location>
</feature>
<feature type="transmembrane region" description="Helical" evidence="5">
    <location>
        <begin position="408"/>
        <end position="427"/>
    </location>
</feature>
<evidence type="ECO:0000256" key="2">
    <source>
        <dbReference type="ARBA" id="ARBA00022692"/>
    </source>
</evidence>
<feature type="transmembrane region" description="Helical" evidence="5">
    <location>
        <begin position="56"/>
        <end position="79"/>
    </location>
</feature>
<accession>A0A3B7M095</accession>
<dbReference type="InterPro" id="IPR051533">
    <property type="entry name" value="WaaL-like"/>
</dbReference>
<dbReference type="KEGG" id="achi:CDG60_16590"/>
<dbReference type="AlphaFoldDB" id="A0A3B7M095"/>
<reference evidence="10" key="1">
    <citation type="submission" date="2018-09" db="EMBL/GenBank/DDBJ databases">
        <title>The complete genome of Acinetobacter sp. strain WCHAc010005.</title>
        <authorList>
            <person name="Hu Y."/>
            <person name="Long H."/>
            <person name="Feng Y."/>
            <person name="Zong Z."/>
        </authorList>
    </citation>
    <scope>NUCLEOTIDE SEQUENCE [LARGE SCALE GENOMIC DNA]</scope>
    <source>
        <strain evidence="10">WCHAc010005</strain>
    </source>
</reference>
<keyword evidence="2 5" id="KW-0812">Transmembrane</keyword>
<feature type="domain" description="O-antigen ligase-related" evidence="6">
    <location>
        <begin position="192"/>
        <end position="332"/>
    </location>
</feature>
<dbReference type="PANTHER" id="PTHR37422">
    <property type="entry name" value="TEICHURONIC ACID BIOSYNTHESIS PROTEIN TUAE"/>
    <property type="match status" value="1"/>
</dbReference>
<dbReference type="Pfam" id="PF11846">
    <property type="entry name" value="Wzy_C_2"/>
    <property type="match status" value="1"/>
</dbReference>
<feature type="transmembrane region" description="Helical" evidence="5">
    <location>
        <begin position="32"/>
        <end position="49"/>
    </location>
</feature>